<reference evidence="2" key="1">
    <citation type="journal article" date="2017" name="Genome Biol.">
        <title>Comparative genomics reveals high biological diversity and specific adaptations in the industrially and medically important fungal genus Aspergillus.</title>
        <authorList>
            <person name="de Vries R.P."/>
            <person name="Riley R."/>
            <person name="Wiebenga A."/>
            <person name="Aguilar-Osorio G."/>
            <person name="Amillis S."/>
            <person name="Uchima C.A."/>
            <person name="Anderluh G."/>
            <person name="Asadollahi M."/>
            <person name="Askin M."/>
            <person name="Barry K."/>
            <person name="Battaglia E."/>
            <person name="Bayram O."/>
            <person name="Benocci T."/>
            <person name="Braus-Stromeyer S.A."/>
            <person name="Caldana C."/>
            <person name="Canovas D."/>
            <person name="Cerqueira G.C."/>
            <person name="Chen F."/>
            <person name="Chen W."/>
            <person name="Choi C."/>
            <person name="Clum A."/>
            <person name="Dos Santos R.A."/>
            <person name="Damasio A.R."/>
            <person name="Diallinas G."/>
            <person name="Emri T."/>
            <person name="Fekete E."/>
            <person name="Flipphi M."/>
            <person name="Freyberg S."/>
            <person name="Gallo A."/>
            <person name="Gournas C."/>
            <person name="Habgood R."/>
            <person name="Hainaut M."/>
            <person name="Harispe M.L."/>
            <person name="Henrissat B."/>
            <person name="Hilden K.S."/>
            <person name="Hope R."/>
            <person name="Hossain A."/>
            <person name="Karabika E."/>
            <person name="Karaffa L."/>
            <person name="Karanyi Z."/>
            <person name="Krasevec N."/>
            <person name="Kuo A."/>
            <person name="Kusch H."/>
            <person name="LaButti K."/>
            <person name="Lagendijk E.L."/>
            <person name="Lapidus A."/>
            <person name="Levasseur A."/>
            <person name="Lindquist E."/>
            <person name="Lipzen A."/>
            <person name="Logrieco A.F."/>
            <person name="MacCabe A."/>
            <person name="Maekelae M.R."/>
            <person name="Malavazi I."/>
            <person name="Melin P."/>
            <person name="Meyer V."/>
            <person name="Mielnichuk N."/>
            <person name="Miskei M."/>
            <person name="Molnar A.P."/>
            <person name="Mule G."/>
            <person name="Ngan C.Y."/>
            <person name="Orejas M."/>
            <person name="Orosz E."/>
            <person name="Ouedraogo J.P."/>
            <person name="Overkamp K.M."/>
            <person name="Park H.-S."/>
            <person name="Perrone G."/>
            <person name="Piumi F."/>
            <person name="Punt P.J."/>
            <person name="Ram A.F."/>
            <person name="Ramon A."/>
            <person name="Rauscher S."/>
            <person name="Record E."/>
            <person name="Riano-Pachon D.M."/>
            <person name="Robert V."/>
            <person name="Roehrig J."/>
            <person name="Ruller R."/>
            <person name="Salamov A."/>
            <person name="Salih N.S."/>
            <person name="Samson R.A."/>
            <person name="Sandor E."/>
            <person name="Sanguinetti M."/>
            <person name="Schuetze T."/>
            <person name="Sepcic K."/>
            <person name="Shelest E."/>
            <person name="Sherlock G."/>
            <person name="Sophianopoulou V."/>
            <person name="Squina F.M."/>
            <person name="Sun H."/>
            <person name="Susca A."/>
            <person name="Todd R.B."/>
            <person name="Tsang A."/>
            <person name="Unkles S.E."/>
            <person name="van de Wiele N."/>
            <person name="van Rossen-Uffink D."/>
            <person name="Oliveira J.V."/>
            <person name="Vesth T.C."/>
            <person name="Visser J."/>
            <person name="Yu J.-H."/>
            <person name="Zhou M."/>
            <person name="Andersen M.R."/>
            <person name="Archer D.B."/>
            <person name="Baker S.E."/>
            <person name="Benoit I."/>
            <person name="Brakhage A.A."/>
            <person name="Braus G.H."/>
            <person name="Fischer R."/>
            <person name="Frisvad J.C."/>
            <person name="Goldman G.H."/>
            <person name="Houbraken J."/>
            <person name="Oakley B."/>
            <person name="Pocsi I."/>
            <person name="Scazzocchio C."/>
            <person name="Seiboth B."/>
            <person name="vanKuyk P.A."/>
            <person name="Wortman J."/>
            <person name="Dyer P.S."/>
            <person name="Grigoriev I.V."/>
        </authorList>
    </citation>
    <scope>NUCLEOTIDE SEQUENCE [LARGE SCALE GENOMIC DNA]</scope>
    <source>
        <strain evidence="2">CBS 506.65</strain>
    </source>
</reference>
<dbReference type="EMBL" id="KV878344">
    <property type="protein sequence ID" value="OJJ45927.1"/>
    <property type="molecule type" value="Genomic_DNA"/>
</dbReference>
<dbReference type="OrthoDB" id="4425169at2759"/>
<protein>
    <recommendedName>
        <fullName evidence="3">ABM domain-containing protein</fullName>
    </recommendedName>
</protein>
<sequence>MPFTELIFPSVKPDKASIAEIESNWPRFAKQLTVPNPGLICAFRGWITFEDGQDVRDDFKEFLLFEWNKKESFDLFVGSEQFKTFQGMIRHLLNGPPMLQLYETNVSPHDAAAASRVEIVRVTLEKEGDAVREVMEKMEEGGVGVYGQTINLEEEKVVVGILEDEETADKISSSLGEYGRVSRLVVDISPMPFGDEL</sequence>
<dbReference type="GeneID" id="34613473"/>
<organism evidence="1 2">
    <name type="scientific">Penicilliopsis zonata CBS 506.65</name>
    <dbReference type="NCBI Taxonomy" id="1073090"/>
    <lineage>
        <taxon>Eukaryota</taxon>
        <taxon>Fungi</taxon>
        <taxon>Dikarya</taxon>
        <taxon>Ascomycota</taxon>
        <taxon>Pezizomycotina</taxon>
        <taxon>Eurotiomycetes</taxon>
        <taxon>Eurotiomycetidae</taxon>
        <taxon>Eurotiales</taxon>
        <taxon>Aspergillaceae</taxon>
        <taxon>Penicilliopsis</taxon>
    </lineage>
</organism>
<keyword evidence="2" id="KW-1185">Reference proteome</keyword>
<dbReference type="AlphaFoldDB" id="A0A1L9SFQ1"/>
<dbReference type="STRING" id="1073090.A0A1L9SFQ1"/>
<dbReference type="Gene3D" id="3.30.70.100">
    <property type="match status" value="1"/>
</dbReference>
<dbReference type="VEuPathDB" id="FungiDB:ASPZODRAFT_17357"/>
<accession>A0A1L9SFQ1</accession>
<dbReference type="RefSeq" id="XP_022580437.1">
    <property type="nucleotide sequence ID" value="XM_022727009.1"/>
</dbReference>
<dbReference type="Proteomes" id="UP000184188">
    <property type="component" value="Unassembled WGS sequence"/>
</dbReference>
<gene>
    <name evidence="1" type="ORF">ASPZODRAFT_17357</name>
</gene>
<evidence type="ECO:0008006" key="3">
    <source>
        <dbReference type="Google" id="ProtNLM"/>
    </source>
</evidence>
<evidence type="ECO:0000313" key="2">
    <source>
        <dbReference type="Proteomes" id="UP000184188"/>
    </source>
</evidence>
<dbReference type="InterPro" id="IPR011008">
    <property type="entry name" value="Dimeric_a/b-barrel"/>
</dbReference>
<proteinExistence type="predicted"/>
<name>A0A1L9SFQ1_9EURO</name>
<dbReference type="SUPFAM" id="SSF54909">
    <property type="entry name" value="Dimeric alpha+beta barrel"/>
    <property type="match status" value="1"/>
</dbReference>
<evidence type="ECO:0000313" key="1">
    <source>
        <dbReference type="EMBL" id="OJJ45927.1"/>
    </source>
</evidence>